<reference evidence="2" key="1">
    <citation type="submission" date="2022-11" db="EMBL/GenBank/DDBJ databases">
        <authorList>
            <person name="Kikuchi T."/>
        </authorList>
    </citation>
    <scope>NUCLEOTIDE SEQUENCE</scope>
    <source>
        <strain evidence="2">PS1010</strain>
    </source>
</reference>
<organism evidence="2 3">
    <name type="scientific">Caenorhabditis angaria</name>
    <dbReference type="NCBI Taxonomy" id="860376"/>
    <lineage>
        <taxon>Eukaryota</taxon>
        <taxon>Metazoa</taxon>
        <taxon>Ecdysozoa</taxon>
        <taxon>Nematoda</taxon>
        <taxon>Chromadorea</taxon>
        <taxon>Rhabditida</taxon>
        <taxon>Rhabditina</taxon>
        <taxon>Rhabditomorpha</taxon>
        <taxon>Rhabditoidea</taxon>
        <taxon>Rhabditidae</taxon>
        <taxon>Peloderinae</taxon>
        <taxon>Caenorhabditis</taxon>
    </lineage>
</organism>
<feature type="region of interest" description="Disordered" evidence="1">
    <location>
        <begin position="138"/>
        <end position="160"/>
    </location>
</feature>
<proteinExistence type="predicted"/>
<evidence type="ECO:0000256" key="1">
    <source>
        <dbReference type="SAM" id="MobiDB-lite"/>
    </source>
</evidence>
<feature type="region of interest" description="Disordered" evidence="1">
    <location>
        <begin position="176"/>
        <end position="207"/>
    </location>
</feature>
<accession>A0A9P1J0J6</accession>
<dbReference type="AlphaFoldDB" id="A0A9P1J0J6"/>
<keyword evidence="3" id="KW-1185">Reference proteome</keyword>
<sequence>MDIPLLFVKNAFDAHCSTIQEANQMARSEQNPPIFTATTTIAGPNFNCLENYKFEMNENGEIINLVKTFSQNEFKGRKVVPMNEFNNLQFPNSTVQSINVQNSVPESTTNNTDSSEVGIGNIPSCILPALSQMNRASSCLQTSDTKQNHEKPSTSSVPSIFDGISNLYSPHLKNLEQLSNSPTKNGRKPDQPESEPSTSANNVMKMKMDSPPNIQLFHNSLSLPILNAQYTPPTKTFSQQKSSTPGTISNGEPILDTNFLLPSFNNLVAINHQHYSYPTNQSGNYPTVDLIENKLSIPKYKQNLSTDVEKTFKEPVEHKISFVPFKKNIDRPAEIITIDDDEEDKRNEVPNMVVGYEHYLNPITISKEVDVYEDLKFVKESEYLMLHKLMEDINHPDGIIDTLKCRLFMKFRSEFSFQYIPNEILQTCIDIILRKALSLVDGSLRHTTMTVSFHQPFLPNLKQSFEDVTYEFFNGPYLVQHIEKMRSTIPMFHINDMFFVQVDIGEQKERGIVKGHKTLLKAVCIGIAYIDQLDGQKETKDIFIELMTSKAAQNKAALQLQRKLGVTEHEANGNLKLIRKIITSLPDIKLTVISSKGLPRNYNKCGEKNITVSEVNGRFDILLPS</sequence>
<name>A0A9P1J0J6_9PELO</name>
<gene>
    <name evidence="2" type="ORF">CAMP_LOCUS17084</name>
</gene>
<comment type="caution">
    <text evidence="2">The sequence shown here is derived from an EMBL/GenBank/DDBJ whole genome shotgun (WGS) entry which is preliminary data.</text>
</comment>
<protein>
    <submittedName>
        <fullName evidence="2">Uncharacterized protein</fullName>
    </submittedName>
</protein>
<evidence type="ECO:0000313" key="2">
    <source>
        <dbReference type="EMBL" id="CAI5454447.1"/>
    </source>
</evidence>
<dbReference type="EMBL" id="CANHGI010000006">
    <property type="protein sequence ID" value="CAI5454447.1"/>
    <property type="molecule type" value="Genomic_DNA"/>
</dbReference>
<dbReference type="Proteomes" id="UP001152747">
    <property type="component" value="Unassembled WGS sequence"/>
</dbReference>
<evidence type="ECO:0000313" key="3">
    <source>
        <dbReference type="Proteomes" id="UP001152747"/>
    </source>
</evidence>